<proteinExistence type="predicted"/>
<evidence type="ECO:0000313" key="2">
    <source>
        <dbReference type="Proteomes" id="UP000679213"/>
    </source>
</evidence>
<dbReference type="AlphaFoldDB" id="A0A8D6PTL9"/>
<keyword evidence="2" id="KW-1185">Reference proteome</keyword>
<dbReference type="RefSeq" id="WP_214399804.1">
    <property type="nucleotide sequence ID" value="NZ_LR792632.1"/>
</dbReference>
<dbReference type="KEGG" id="mesg:MLAUSG7_1482"/>
<reference evidence="1 2" key="1">
    <citation type="submission" date="2020-04" db="EMBL/GenBank/DDBJ databases">
        <authorList>
            <consortium name="Genoscope - CEA"/>
            <person name="William W."/>
        </authorList>
    </citation>
    <scope>NUCLEOTIDE SEQUENCE [LARGE SCALE GENOMIC DNA]</scope>
    <source>
        <strain evidence="1 2">SG7</strain>
    </source>
</reference>
<dbReference type="EMBL" id="LR792632">
    <property type="protein sequence ID" value="CAB3289907.1"/>
    <property type="molecule type" value="Genomic_DNA"/>
</dbReference>
<accession>A0A8D6PTL9</accession>
<organism evidence="1 2">
    <name type="scientific">Methanocaldococcus lauensis</name>
    <dbReference type="NCBI Taxonomy" id="2546128"/>
    <lineage>
        <taxon>Archaea</taxon>
        <taxon>Methanobacteriati</taxon>
        <taxon>Methanobacteriota</taxon>
        <taxon>Methanomada group</taxon>
        <taxon>Methanococci</taxon>
        <taxon>Methanococcales</taxon>
        <taxon>Methanocaldococcaceae</taxon>
        <taxon>Methanocaldococcus</taxon>
    </lineage>
</organism>
<dbReference type="GeneID" id="65884265"/>
<protein>
    <submittedName>
        <fullName evidence="1">Uncharacterized protein</fullName>
    </submittedName>
</protein>
<evidence type="ECO:0000313" key="1">
    <source>
        <dbReference type="EMBL" id="CAB3289907.1"/>
    </source>
</evidence>
<sequence length="488" mass="56095">MKLVYLIVALFVLLSLIYGEIYEYREVVFYPNGSQNVDISKLYINYENPESFNIYIYYGNISIYIPYPKNITINLPPKKFNLSITISANKISEREWEVYYKIINNYSYDILFNVSFPDGFNIKNISVLVPAHSYKIITLSKIDSSPTLYFGEHNISFEVPGKVKIRYSLPIPFSIIKSNRILSNGSIEWIAIYTIKNDKSVSLNVNVSYWAKVNNRKINFGNYTYILNPNENISESFNIISDEVPIFYLKLYAWRDIDENITIKPVLKVGNSYIIGLAKVEGINFTTSFSKKMNINKIPTKKKNTREKIRVINKEKIKSRSLKYNLKQKTSNTKTTSENKKMEIMKFPLVIVIDKKKVKDAIIVTTTTASTLMIIFIPPLFRRTPDIADNGIFTIEDLEKLHTTVYVPEGCELGNFLPGGIVIVELNEVEKDLARDLHEIYNIPLNSAKAIVLGIKYGGRVFLSDVKSQEIALKIGLEVYPFFNKKVK</sequence>
<dbReference type="Proteomes" id="UP000679213">
    <property type="component" value="Chromosome I"/>
</dbReference>
<name>A0A8D6PTL9_9EURY</name>
<gene>
    <name evidence="1" type="ORF">MLAUSG7_1482</name>
</gene>